<evidence type="ECO:0000313" key="1">
    <source>
        <dbReference type="EMBL" id="KAH0550058.1"/>
    </source>
</evidence>
<dbReference type="Proteomes" id="UP000826195">
    <property type="component" value="Unassembled WGS sequence"/>
</dbReference>
<gene>
    <name evidence="1" type="ORF">KQX54_017175</name>
</gene>
<proteinExistence type="predicted"/>
<name>A0AAV7IG46_COTGL</name>
<keyword evidence="2" id="KW-1185">Reference proteome</keyword>
<organism evidence="1 2">
    <name type="scientific">Cotesia glomerata</name>
    <name type="common">Lepidopteran parasitic wasp</name>
    <name type="synonym">Apanteles glomeratus</name>
    <dbReference type="NCBI Taxonomy" id="32391"/>
    <lineage>
        <taxon>Eukaryota</taxon>
        <taxon>Metazoa</taxon>
        <taxon>Ecdysozoa</taxon>
        <taxon>Arthropoda</taxon>
        <taxon>Hexapoda</taxon>
        <taxon>Insecta</taxon>
        <taxon>Pterygota</taxon>
        <taxon>Neoptera</taxon>
        <taxon>Endopterygota</taxon>
        <taxon>Hymenoptera</taxon>
        <taxon>Apocrita</taxon>
        <taxon>Ichneumonoidea</taxon>
        <taxon>Braconidae</taxon>
        <taxon>Microgastrinae</taxon>
        <taxon>Cotesia</taxon>
    </lineage>
</organism>
<evidence type="ECO:0000313" key="2">
    <source>
        <dbReference type="Proteomes" id="UP000826195"/>
    </source>
</evidence>
<dbReference type="EMBL" id="JAHXZJ010001864">
    <property type="protein sequence ID" value="KAH0550058.1"/>
    <property type="molecule type" value="Genomic_DNA"/>
</dbReference>
<comment type="caution">
    <text evidence="1">The sequence shown here is derived from an EMBL/GenBank/DDBJ whole genome shotgun (WGS) entry which is preliminary data.</text>
</comment>
<sequence>MALEKGRLRQYWCSKNSAHCTRQTRNATKRQKCLALESTQDQILALAFSGCGWAVHVDHNRRNGRGLPGKWSACNSSHPLVPCS</sequence>
<reference evidence="1 2" key="1">
    <citation type="journal article" date="2021" name="J. Hered.">
        <title>A chromosome-level genome assembly of the parasitoid wasp, Cotesia glomerata (Hymenoptera: Braconidae).</title>
        <authorList>
            <person name="Pinto B.J."/>
            <person name="Weis J.J."/>
            <person name="Gamble T."/>
            <person name="Ode P.J."/>
            <person name="Paul R."/>
            <person name="Zaspel J.M."/>
        </authorList>
    </citation>
    <scope>NUCLEOTIDE SEQUENCE [LARGE SCALE GENOMIC DNA]</scope>
    <source>
        <strain evidence="1">CgM1</strain>
    </source>
</reference>
<protein>
    <submittedName>
        <fullName evidence="1">Uncharacterized protein</fullName>
    </submittedName>
</protein>
<dbReference type="AlphaFoldDB" id="A0AAV7IG46"/>
<accession>A0AAV7IG46</accession>